<accession>A0A9W9TBX9</accession>
<dbReference type="Proteomes" id="UP001150941">
    <property type="component" value="Unassembled WGS sequence"/>
</dbReference>
<proteinExistence type="predicted"/>
<comment type="caution">
    <text evidence="2">The sequence shown here is derived from an EMBL/GenBank/DDBJ whole genome shotgun (WGS) entry which is preliminary data.</text>
</comment>
<dbReference type="GeneID" id="83206704"/>
<gene>
    <name evidence="2" type="ORF">N7468_010105</name>
</gene>
<dbReference type="AlphaFoldDB" id="A0A9W9TBX9"/>
<dbReference type="EMBL" id="JAPQKS010000008">
    <property type="protein sequence ID" value="KAJ5217097.1"/>
    <property type="molecule type" value="Genomic_DNA"/>
</dbReference>
<organism evidence="2 3">
    <name type="scientific">Penicillium chermesinum</name>
    <dbReference type="NCBI Taxonomy" id="63820"/>
    <lineage>
        <taxon>Eukaryota</taxon>
        <taxon>Fungi</taxon>
        <taxon>Dikarya</taxon>
        <taxon>Ascomycota</taxon>
        <taxon>Pezizomycotina</taxon>
        <taxon>Eurotiomycetes</taxon>
        <taxon>Eurotiomycetidae</taxon>
        <taxon>Eurotiales</taxon>
        <taxon>Aspergillaceae</taxon>
        <taxon>Penicillium</taxon>
    </lineage>
</organism>
<reference evidence="2" key="2">
    <citation type="journal article" date="2023" name="IMA Fungus">
        <title>Comparative genomic study of the Penicillium genus elucidates a diverse pangenome and 15 lateral gene transfer events.</title>
        <authorList>
            <person name="Petersen C."/>
            <person name="Sorensen T."/>
            <person name="Nielsen M.R."/>
            <person name="Sondergaard T.E."/>
            <person name="Sorensen J.L."/>
            <person name="Fitzpatrick D.A."/>
            <person name="Frisvad J.C."/>
            <person name="Nielsen K.L."/>
        </authorList>
    </citation>
    <scope>NUCLEOTIDE SEQUENCE</scope>
    <source>
        <strain evidence="2">IBT 19713</strain>
    </source>
</reference>
<reference evidence="2" key="1">
    <citation type="submission" date="2022-11" db="EMBL/GenBank/DDBJ databases">
        <authorList>
            <person name="Petersen C."/>
        </authorList>
    </citation>
    <scope>NUCLEOTIDE SEQUENCE</scope>
    <source>
        <strain evidence="2">IBT 19713</strain>
    </source>
</reference>
<feature type="region of interest" description="Disordered" evidence="1">
    <location>
        <begin position="1"/>
        <end position="47"/>
    </location>
</feature>
<evidence type="ECO:0000313" key="2">
    <source>
        <dbReference type="EMBL" id="KAJ5217097.1"/>
    </source>
</evidence>
<sequence>MVTSDGAGARAAATGKVPGAASPNVDTESRHPWHPNSHKVAATPQAPTRADQNAYALDHLHCDIMPRDSARALLLGAAYYGASRGWLDRCRSLHPTCHGIAGFTTVSRGCIARICIYFCHYGVGGGRGSGRPKVDLGSGPAAGANCERQEAMRSKTVMISGGIGRLDYAFIYSGCFVRPGRWDIPLVWRK</sequence>
<evidence type="ECO:0000256" key="1">
    <source>
        <dbReference type="SAM" id="MobiDB-lite"/>
    </source>
</evidence>
<dbReference type="RefSeq" id="XP_058325968.1">
    <property type="nucleotide sequence ID" value="XM_058479400.1"/>
</dbReference>
<evidence type="ECO:0000313" key="3">
    <source>
        <dbReference type="Proteomes" id="UP001150941"/>
    </source>
</evidence>
<protein>
    <submittedName>
        <fullName evidence="2">Uncharacterized protein</fullName>
    </submittedName>
</protein>
<name>A0A9W9TBX9_9EURO</name>
<keyword evidence="3" id="KW-1185">Reference proteome</keyword>